<dbReference type="Proteomes" id="UP000092743">
    <property type="component" value="Chromosome"/>
</dbReference>
<organism evidence="2 3">
    <name type="scientific">Bacillus thuringiensis</name>
    <dbReference type="NCBI Taxonomy" id="1428"/>
    <lineage>
        <taxon>Bacteria</taxon>
        <taxon>Bacillati</taxon>
        <taxon>Bacillota</taxon>
        <taxon>Bacilli</taxon>
        <taxon>Bacillales</taxon>
        <taxon>Bacillaceae</taxon>
        <taxon>Bacillus</taxon>
        <taxon>Bacillus cereus group</taxon>
    </lineage>
</organism>
<sequence length="50" mass="5890">MNYKQQLLDNFAFKTSYIAQFVPGMSIKKRKIILLLIVDYLPIHLISSLY</sequence>
<name>A0A9W3SCY3_BACTU</name>
<proteinExistence type="predicted"/>
<protein>
    <submittedName>
        <fullName evidence="2">Uncharacterized protein</fullName>
    </submittedName>
</protein>
<feature type="transmembrane region" description="Helical" evidence="1">
    <location>
        <begin position="32"/>
        <end position="49"/>
    </location>
</feature>
<dbReference type="AlphaFoldDB" id="A0A9W3SCY3"/>
<evidence type="ECO:0000256" key="1">
    <source>
        <dbReference type="SAM" id="Phobius"/>
    </source>
</evidence>
<dbReference type="EMBL" id="CP015350">
    <property type="protein sequence ID" value="ANS48295.1"/>
    <property type="molecule type" value="Genomic_DNA"/>
</dbReference>
<accession>A0A9W3SCY3</accession>
<keyword evidence="1" id="KW-0812">Transmembrane</keyword>
<reference evidence="2 3" key="1">
    <citation type="submission" date="2016-04" db="EMBL/GenBank/DDBJ databases">
        <title>High quality genome of the nematocidal Bacillus thuringiensis MYBT18246.</title>
        <authorList>
            <person name="Hollensteiner J."/>
            <person name="Poehlein A."/>
            <person name="Sproeer C."/>
            <person name="Bunk B."/>
            <person name="Rosenstiel P."/>
            <person name="Schulenburg H."/>
            <person name="Liesegang H."/>
        </authorList>
    </citation>
    <scope>NUCLEOTIDE SEQUENCE [LARGE SCALE GENOMIC DNA]</scope>
    <source>
        <strain evidence="2 3">MYBT18246</strain>
    </source>
</reference>
<evidence type="ECO:0000313" key="2">
    <source>
        <dbReference type="EMBL" id="ANS48295.1"/>
    </source>
</evidence>
<evidence type="ECO:0000313" key="3">
    <source>
        <dbReference type="Proteomes" id="UP000092743"/>
    </source>
</evidence>
<keyword evidence="1" id="KW-1133">Transmembrane helix</keyword>
<keyword evidence="1" id="KW-0472">Membrane</keyword>
<gene>
    <name evidence="2" type="ORF">BT246_29300</name>
</gene>